<dbReference type="AlphaFoldDB" id="R7T5Q8"/>
<gene>
    <name evidence="2" type="ORF">CAPTEDRAFT_216337</name>
</gene>
<keyword evidence="1" id="KW-0812">Transmembrane</keyword>
<reference evidence="4" key="1">
    <citation type="submission" date="2012-12" db="EMBL/GenBank/DDBJ databases">
        <authorList>
            <person name="Hellsten U."/>
            <person name="Grimwood J."/>
            <person name="Chapman J.A."/>
            <person name="Shapiro H."/>
            <person name="Aerts A."/>
            <person name="Otillar R.P."/>
            <person name="Terry A.Y."/>
            <person name="Boore J.L."/>
            <person name="Simakov O."/>
            <person name="Marletaz F."/>
            <person name="Cho S.-J."/>
            <person name="Edsinger-Gonzales E."/>
            <person name="Havlak P."/>
            <person name="Kuo D.-H."/>
            <person name="Larsson T."/>
            <person name="Lv J."/>
            <person name="Arendt D."/>
            <person name="Savage R."/>
            <person name="Osoegawa K."/>
            <person name="de Jong P."/>
            <person name="Lindberg D.R."/>
            <person name="Seaver E.C."/>
            <person name="Weisblat D.A."/>
            <person name="Putnam N.H."/>
            <person name="Grigoriev I.V."/>
            <person name="Rokhsar D.S."/>
        </authorList>
    </citation>
    <scope>NUCLEOTIDE SEQUENCE</scope>
    <source>
        <strain evidence="4">I ESC-2004</strain>
    </source>
</reference>
<dbReference type="HOGENOM" id="CLU_1210798_0_0_1"/>
<name>R7T5Q8_CAPTE</name>
<evidence type="ECO:0000313" key="2">
    <source>
        <dbReference type="EMBL" id="ELT88625.1"/>
    </source>
</evidence>
<dbReference type="EMBL" id="AMQN01015291">
    <property type="status" value="NOT_ANNOTATED_CDS"/>
    <property type="molecule type" value="Genomic_DNA"/>
</dbReference>
<feature type="transmembrane region" description="Helical" evidence="1">
    <location>
        <begin position="6"/>
        <end position="32"/>
    </location>
</feature>
<organism evidence="2">
    <name type="scientific">Capitella teleta</name>
    <name type="common">Polychaete worm</name>
    <dbReference type="NCBI Taxonomy" id="283909"/>
    <lineage>
        <taxon>Eukaryota</taxon>
        <taxon>Metazoa</taxon>
        <taxon>Spiralia</taxon>
        <taxon>Lophotrochozoa</taxon>
        <taxon>Annelida</taxon>
        <taxon>Polychaeta</taxon>
        <taxon>Sedentaria</taxon>
        <taxon>Scolecida</taxon>
        <taxon>Capitellidae</taxon>
        <taxon>Capitella</taxon>
    </lineage>
</organism>
<evidence type="ECO:0000313" key="3">
    <source>
        <dbReference type="EnsemblMetazoa" id="CapteP216337"/>
    </source>
</evidence>
<evidence type="ECO:0000313" key="4">
    <source>
        <dbReference type="Proteomes" id="UP000014760"/>
    </source>
</evidence>
<dbReference type="EnsemblMetazoa" id="CapteT216337">
    <property type="protein sequence ID" value="CapteP216337"/>
    <property type="gene ID" value="CapteG216337"/>
</dbReference>
<keyword evidence="1" id="KW-0472">Membrane</keyword>
<protein>
    <submittedName>
        <fullName evidence="2 3">Uncharacterized protein</fullName>
    </submittedName>
</protein>
<keyword evidence="4" id="KW-1185">Reference proteome</keyword>
<evidence type="ECO:0000256" key="1">
    <source>
        <dbReference type="SAM" id="Phobius"/>
    </source>
</evidence>
<dbReference type="EMBL" id="KB311768">
    <property type="protein sequence ID" value="ELT88625.1"/>
    <property type="molecule type" value="Genomic_DNA"/>
</dbReference>
<sequence length="229" mass="25365">MSDGWWQLVILFVIFFLAFIHAIASICVDYYMDRLDAERAARYLADEEAAMWDSKSEMAVPAQHIPEPPPLLSEPSLTETSISKSSIPTSMEYGDQMRYTNPPSYSEVPESETYSLDASQYLLDPSTAGSVIYENIGAVPSRESLASSRSSRSSTSGYRPLIKRLTSSSFGGSKNQNLMPRPLAINPDRITTGLQVSFPDAWGKPDVVRSKSEENVELLSNRISYGSTE</sequence>
<keyword evidence="1" id="KW-1133">Transmembrane helix</keyword>
<reference evidence="2 4" key="2">
    <citation type="journal article" date="2013" name="Nature">
        <title>Insights into bilaterian evolution from three spiralian genomes.</title>
        <authorList>
            <person name="Simakov O."/>
            <person name="Marletaz F."/>
            <person name="Cho S.J."/>
            <person name="Edsinger-Gonzales E."/>
            <person name="Havlak P."/>
            <person name="Hellsten U."/>
            <person name="Kuo D.H."/>
            <person name="Larsson T."/>
            <person name="Lv J."/>
            <person name="Arendt D."/>
            <person name="Savage R."/>
            <person name="Osoegawa K."/>
            <person name="de Jong P."/>
            <person name="Grimwood J."/>
            <person name="Chapman J.A."/>
            <person name="Shapiro H."/>
            <person name="Aerts A."/>
            <person name="Otillar R.P."/>
            <person name="Terry A.Y."/>
            <person name="Boore J.L."/>
            <person name="Grigoriev I.V."/>
            <person name="Lindberg D.R."/>
            <person name="Seaver E.C."/>
            <person name="Weisblat D.A."/>
            <person name="Putnam N.H."/>
            <person name="Rokhsar D.S."/>
        </authorList>
    </citation>
    <scope>NUCLEOTIDE SEQUENCE</scope>
    <source>
        <strain evidence="2 4">I ESC-2004</strain>
    </source>
</reference>
<accession>R7T5Q8</accession>
<proteinExistence type="predicted"/>
<dbReference type="Proteomes" id="UP000014760">
    <property type="component" value="Unassembled WGS sequence"/>
</dbReference>
<reference evidence="3" key="3">
    <citation type="submission" date="2015-06" db="UniProtKB">
        <authorList>
            <consortium name="EnsemblMetazoa"/>
        </authorList>
    </citation>
    <scope>IDENTIFICATION</scope>
</reference>